<evidence type="ECO:0000313" key="2">
    <source>
        <dbReference type="Proteomes" id="UP000054321"/>
    </source>
</evidence>
<dbReference type="EMBL" id="KN832871">
    <property type="protein sequence ID" value="KIN06477.1"/>
    <property type="molecule type" value="Genomic_DNA"/>
</dbReference>
<dbReference type="Proteomes" id="UP000054321">
    <property type="component" value="Unassembled WGS sequence"/>
</dbReference>
<dbReference type="AlphaFoldDB" id="A0A0C3HW56"/>
<dbReference type="HOGENOM" id="CLU_2740702_0_0_1"/>
<accession>A0A0C3HW56</accession>
<evidence type="ECO:0000313" key="1">
    <source>
        <dbReference type="EMBL" id="KIN06477.1"/>
    </source>
</evidence>
<sequence>MAIPTAQRDYIYALFTRTKRQITKRRAHKTPYPCYVSTDIRLCTPLSSLSMQVLKHYHSRIGFKFDPKECK</sequence>
<dbReference type="InParanoid" id="A0A0C3HW56"/>
<reference evidence="2" key="2">
    <citation type="submission" date="2015-01" db="EMBL/GenBank/DDBJ databases">
        <title>Evolutionary Origins and Diversification of the Mycorrhizal Mutualists.</title>
        <authorList>
            <consortium name="DOE Joint Genome Institute"/>
            <consortium name="Mycorrhizal Genomics Consortium"/>
            <person name="Kohler A."/>
            <person name="Kuo A."/>
            <person name="Nagy L.G."/>
            <person name="Floudas D."/>
            <person name="Copeland A."/>
            <person name="Barry K.W."/>
            <person name="Cichocki N."/>
            <person name="Veneault-Fourrey C."/>
            <person name="LaButti K."/>
            <person name="Lindquist E.A."/>
            <person name="Lipzen A."/>
            <person name="Lundell T."/>
            <person name="Morin E."/>
            <person name="Murat C."/>
            <person name="Riley R."/>
            <person name="Ohm R."/>
            <person name="Sun H."/>
            <person name="Tunlid A."/>
            <person name="Henrissat B."/>
            <person name="Grigoriev I.V."/>
            <person name="Hibbett D.S."/>
            <person name="Martin F."/>
        </authorList>
    </citation>
    <scope>NUCLEOTIDE SEQUENCE [LARGE SCALE GENOMIC DNA]</scope>
    <source>
        <strain evidence="2">Zn</strain>
    </source>
</reference>
<organism evidence="1 2">
    <name type="scientific">Oidiodendron maius (strain Zn)</name>
    <dbReference type="NCBI Taxonomy" id="913774"/>
    <lineage>
        <taxon>Eukaryota</taxon>
        <taxon>Fungi</taxon>
        <taxon>Dikarya</taxon>
        <taxon>Ascomycota</taxon>
        <taxon>Pezizomycotina</taxon>
        <taxon>Leotiomycetes</taxon>
        <taxon>Leotiomycetes incertae sedis</taxon>
        <taxon>Myxotrichaceae</taxon>
        <taxon>Oidiodendron</taxon>
    </lineage>
</organism>
<reference evidence="1 2" key="1">
    <citation type="submission" date="2014-04" db="EMBL/GenBank/DDBJ databases">
        <authorList>
            <consortium name="DOE Joint Genome Institute"/>
            <person name="Kuo A."/>
            <person name="Martino E."/>
            <person name="Perotto S."/>
            <person name="Kohler A."/>
            <person name="Nagy L.G."/>
            <person name="Floudas D."/>
            <person name="Copeland A."/>
            <person name="Barry K.W."/>
            <person name="Cichocki N."/>
            <person name="Veneault-Fourrey C."/>
            <person name="LaButti K."/>
            <person name="Lindquist E.A."/>
            <person name="Lipzen A."/>
            <person name="Lundell T."/>
            <person name="Morin E."/>
            <person name="Murat C."/>
            <person name="Sun H."/>
            <person name="Tunlid A."/>
            <person name="Henrissat B."/>
            <person name="Grigoriev I.V."/>
            <person name="Hibbett D.S."/>
            <person name="Martin F."/>
            <person name="Nordberg H.P."/>
            <person name="Cantor M.N."/>
            <person name="Hua S.X."/>
        </authorList>
    </citation>
    <scope>NUCLEOTIDE SEQUENCE [LARGE SCALE GENOMIC DNA]</scope>
    <source>
        <strain evidence="1 2">Zn</strain>
    </source>
</reference>
<proteinExistence type="predicted"/>
<gene>
    <name evidence="1" type="ORF">OIDMADRAFT_17335</name>
</gene>
<protein>
    <submittedName>
        <fullName evidence="1">Uncharacterized protein</fullName>
    </submittedName>
</protein>
<name>A0A0C3HW56_OIDMZ</name>
<keyword evidence="2" id="KW-1185">Reference proteome</keyword>